<dbReference type="Proteomes" id="UP000197032">
    <property type="component" value="Unassembled WGS sequence"/>
</dbReference>
<accession>A0A1Z5HV78</accession>
<keyword evidence="1" id="KW-0472">Membrane</keyword>
<evidence type="ECO:0000313" key="3">
    <source>
        <dbReference type="Proteomes" id="UP000197032"/>
    </source>
</evidence>
<feature type="transmembrane region" description="Helical" evidence="1">
    <location>
        <begin position="12"/>
        <end position="31"/>
    </location>
</feature>
<organism evidence="2 3">
    <name type="scientific">Calderihabitans maritimus</name>
    <dbReference type="NCBI Taxonomy" id="1246530"/>
    <lineage>
        <taxon>Bacteria</taxon>
        <taxon>Bacillati</taxon>
        <taxon>Bacillota</taxon>
        <taxon>Clostridia</taxon>
        <taxon>Neomoorellales</taxon>
        <taxon>Calderihabitantaceae</taxon>
        <taxon>Calderihabitans</taxon>
    </lineage>
</organism>
<reference evidence="3" key="1">
    <citation type="journal article" date="2017" name="Appl. Environ. Microbiol.">
        <title>Genomic Analysis of Calderihabitans maritimus KKC1, a Thermophilic, Hydrogenogenic, Carboxydotrophic Bacterium Isolated from Marine Sediment.</title>
        <authorList>
            <person name="Omae K."/>
            <person name="Yoneda Y."/>
            <person name="Fukuyama Y."/>
            <person name="Yoshida T."/>
            <person name="Sako Y."/>
        </authorList>
    </citation>
    <scope>NUCLEOTIDE SEQUENCE [LARGE SCALE GENOMIC DNA]</scope>
    <source>
        <strain evidence="3">KKC1</strain>
    </source>
</reference>
<feature type="transmembrane region" description="Helical" evidence="1">
    <location>
        <begin position="37"/>
        <end position="62"/>
    </location>
</feature>
<dbReference type="AlphaFoldDB" id="A0A1Z5HV78"/>
<dbReference type="EMBL" id="BDGJ01000142">
    <property type="protein sequence ID" value="GAW93414.1"/>
    <property type="molecule type" value="Genomic_DNA"/>
</dbReference>
<comment type="caution">
    <text evidence="2">The sequence shown here is derived from an EMBL/GenBank/DDBJ whole genome shotgun (WGS) entry which is preliminary data.</text>
</comment>
<keyword evidence="1" id="KW-0812">Transmembrane</keyword>
<proteinExistence type="predicted"/>
<protein>
    <submittedName>
        <fullName evidence="2">Uncharacterized protein</fullName>
    </submittedName>
</protein>
<evidence type="ECO:0000256" key="1">
    <source>
        <dbReference type="SAM" id="Phobius"/>
    </source>
</evidence>
<sequence length="102" mass="11233">MFKLIILLVRNSLIGVLIGVIAKIIGLLLGFHNLARMVGALIIVLAFGSLTLTSNSYVNLAVPDAFWTVQIFNRKHKLKGNLLRFISILTVGIVVFLISLIF</sequence>
<keyword evidence="3" id="KW-1185">Reference proteome</keyword>
<gene>
    <name evidence="2" type="ORF">KKC1_25480</name>
</gene>
<name>A0A1Z5HV78_9FIRM</name>
<evidence type="ECO:0000313" key="2">
    <source>
        <dbReference type="EMBL" id="GAW93414.1"/>
    </source>
</evidence>
<feature type="transmembrane region" description="Helical" evidence="1">
    <location>
        <begin position="82"/>
        <end position="101"/>
    </location>
</feature>
<keyword evidence="1" id="KW-1133">Transmembrane helix</keyword>